<evidence type="ECO:0000256" key="6">
    <source>
        <dbReference type="ARBA" id="ARBA00023268"/>
    </source>
</evidence>
<proteinExistence type="inferred from homology"/>
<gene>
    <name evidence="9" type="ORF">UFOPK3425_00548</name>
</gene>
<dbReference type="NCBIfam" id="TIGR01693">
    <property type="entry name" value="UTase_glnD"/>
    <property type="match status" value="1"/>
</dbReference>
<evidence type="ECO:0000256" key="4">
    <source>
        <dbReference type="ARBA" id="ARBA00022801"/>
    </source>
</evidence>
<name>A0A6J7DFC8_9ZZZZ</name>
<evidence type="ECO:0000256" key="2">
    <source>
        <dbReference type="ARBA" id="ARBA00022695"/>
    </source>
</evidence>
<dbReference type="InterPro" id="IPR006675">
    <property type="entry name" value="HDIG_dom"/>
</dbReference>
<dbReference type="GO" id="GO:0008773">
    <property type="term" value="F:[protein-PII] uridylyltransferase activity"/>
    <property type="evidence" value="ECO:0007669"/>
    <property type="project" value="InterPro"/>
</dbReference>
<dbReference type="InterPro" id="IPR003607">
    <property type="entry name" value="HD/PDEase_dom"/>
</dbReference>
<sequence>MSAGELRSFSLERAVLVRRPGPFGSGRRLALSALTDEWLKGLFDSVDRTGVDLCLVAVGGYGRQELAPGSDIDLVLLHRNSESSVAPIADKIWYPIWDSGISLDHSVRTPAEARRLASDDIKVVLGLLDTRVIAGNGTLAEQLRQTVFADWRAMAIKRLPTLRELVELRKANHGELACLLEPDLKEAYGGLRDATVLRAISATWVTDVPHSGWPQAHSFLLDVRDALHLVTGKSGDRLLLQEQDGVAAALGIADADELLRQVYTAARSIAFASDSTWHRVDRLSSGPSRLSRRLVNRRGPERVPLADGVVVQGGEVLLAIEARPATDPILVLRAPAAAAQAGLPLAPITVERLASECGPLPIPWPAPAREAFVSLLGSGTSLVRIWESMDQAGLIESLIPYWSTVRSAPQRNAVHTFTVDRHLVETAVQASAFTREVHRPDLLLLGALLHDIGKARPGDHSEVGAEIAADLTEQMGFTAEDSLVIVDLVRYHLLLVDTATRRDLDDPATIDYVTSRIGNPETLDLLHALTRADAFATGPAAWSDWRAKLVADLVYKSHAHLAGHPAPDEPEFSEVQQLALTSAGVWVAMEPAEDGYHLTVAAPDRLGLLSTVAGVLSLQRLQVRSARVITVGERAVQSWTVLPTFGDPPSAEQVAAQLRLTFEGAIDVGAKIKEREVAYASNPKISRAAPRVDVIHAVSERSTILEVRAHDEPGLLHRITGAISAADVTITGAKVLTLGSEAVDVFFLVDDAAAPLSPGMAEVVRLQVLEALQVG</sequence>
<evidence type="ECO:0000259" key="7">
    <source>
        <dbReference type="PROSITE" id="PS51671"/>
    </source>
</evidence>
<dbReference type="SUPFAM" id="SSF109604">
    <property type="entry name" value="HD-domain/PDEase-like"/>
    <property type="match status" value="1"/>
</dbReference>
<dbReference type="CDD" id="cd05401">
    <property type="entry name" value="NT_GlnE_GlnD_like"/>
    <property type="match status" value="1"/>
</dbReference>
<dbReference type="Pfam" id="PF08335">
    <property type="entry name" value="GlnD_UR_UTase"/>
    <property type="match status" value="1"/>
</dbReference>
<keyword evidence="5" id="KW-0460">Magnesium</keyword>
<organism evidence="9">
    <name type="scientific">freshwater metagenome</name>
    <dbReference type="NCBI Taxonomy" id="449393"/>
    <lineage>
        <taxon>unclassified sequences</taxon>
        <taxon>metagenomes</taxon>
        <taxon>ecological metagenomes</taxon>
    </lineage>
</organism>
<dbReference type="PIRSF" id="PIRSF006288">
    <property type="entry name" value="PII_uridyltransf"/>
    <property type="match status" value="1"/>
</dbReference>
<dbReference type="InterPro" id="IPR002912">
    <property type="entry name" value="ACT_dom"/>
</dbReference>
<dbReference type="CDD" id="cd04873">
    <property type="entry name" value="ACT_UUR-ACR-like"/>
    <property type="match status" value="1"/>
</dbReference>
<dbReference type="SUPFAM" id="SSF81301">
    <property type="entry name" value="Nucleotidyltransferase"/>
    <property type="match status" value="1"/>
</dbReference>
<dbReference type="SUPFAM" id="SSF55021">
    <property type="entry name" value="ACT-like"/>
    <property type="match status" value="2"/>
</dbReference>
<dbReference type="InterPro" id="IPR043519">
    <property type="entry name" value="NT_sf"/>
</dbReference>
<dbReference type="NCBIfam" id="TIGR00277">
    <property type="entry name" value="HDIG"/>
    <property type="match status" value="1"/>
</dbReference>
<accession>A0A6J7DFC8</accession>
<dbReference type="Pfam" id="PF01842">
    <property type="entry name" value="ACT"/>
    <property type="match status" value="1"/>
</dbReference>
<dbReference type="Pfam" id="PF01966">
    <property type="entry name" value="HD"/>
    <property type="match status" value="1"/>
</dbReference>
<dbReference type="PROSITE" id="PS51831">
    <property type="entry name" value="HD"/>
    <property type="match status" value="1"/>
</dbReference>
<protein>
    <submittedName>
        <fullName evidence="9">Unannotated protein</fullName>
    </submittedName>
</protein>
<keyword evidence="4" id="KW-0378">Hydrolase</keyword>
<dbReference type="EMBL" id="CAFBLV010000084">
    <property type="protein sequence ID" value="CAB4869256.1"/>
    <property type="molecule type" value="Genomic_DNA"/>
</dbReference>
<dbReference type="InterPro" id="IPR010043">
    <property type="entry name" value="UTase/UR"/>
</dbReference>
<evidence type="ECO:0000256" key="3">
    <source>
        <dbReference type="ARBA" id="ARBA00022737"/>
    </source>
</evidence>
<feature type="domain" description="ACT" evidence="7">
    <location>
        <begin position="597"/>
        <end position="673"/>
    </location>
</feature>
<dbReference type="HAMAP" id="MF_00277">
    <property type="entry name" value="PII_uridylyl_transf"/>
    <property type="match status" value="1"/>
</dbReference>
<dbReference type="SMART" id="SM00471">
    <property type="entry name" value="HDc"/>
    <property type="match status" value="1"/>
</dbReference>
<dbReference type="CDD" id="cd04899">
    <property type="entry name" value="ACT_ACR-UUR-like_2"/>
    <property type="match status" value="1"/>
</dbReference>
<reference evidence="9" key="1">
    <citation type="submission" date="2020-05" db="EMBL/GenBank/DDBJ databases">
        <authorList>
            <person name="Chiriac C."/>
            <person name="Salcher M."/>
            <person name="Ghai R."/>
            <person name="Kavagutti S V."/>
        </authorList>
    </citation>
    <scope>NUCLEOTIDE SEQUENCE</scope>
</reference>
<dbReference type="Gene3D" id="3.30.460.10">
    <property type="entry name" value="Beta Polymerase, domain 2"/>
    <property type="match status" value="1"/>
</dbReference>
<dbReference type="NCBIfam" id="NF002895">
    <property type="entry name" value="PRK03381.1"/>
    <property type="match status" value="1"/>
</dbReference>
<keyword evidence="2" id="KW-0548">Nucleotidyltransferase</keyword>
<evidence type="ECO:0000313" key="9">
    <source>
        <dbReference type="EMBL" id="CAB4869256.1"/>
    </source>
</evidence>
<feature type="domain" description="HD" evidence="8">
    <location>
        <begin position="419"/>
        <end position="520"/>
    </location>
</feature>
<evidence type="ECO:0000256" key="1">
    <source>
        <dbReference type="ARBA" id="ARBA00022679"/>
    </source>
</evidence>
<dbReference type="GO" id="GO:0016787">
    <property type="term" value="F:hydrolase activity"/>
    <property type="evidence" value="ECO:0007669"/>
    <property type="project" value="UniProtKB-KW"/>
</dbReference>
<dbReference type="InterPro" id="IPR013546">
    <property type="entry name" value="PII_UdlTrfase/GS_AdlTrfase"/>
</dbReference>
<dbReference type="PROSITE" id="PS51671">
    <property type="entry name" value="ACT"/>
    <property type="match status" value="2"/>
</dbReference>
<keyword evidence="1" id="KW-0808">Transferase</keyword>
<dbReference type="Gene3D" id="1.10.3090.10">
    <property type="entry name" value="cca-adding enzyme, domain 2"/>
    <property type="match status" value="1"/>
</dbReference>
<keyword evidence="6" id="KW-0511">Multifunctional enzyme</keyword>
<dbReference type="InterPro" id="IPR006674">
    <property type="entry name" value="HD_domain"/>
</dbReference>
<dbReference type="SUPFAM" id="SSF81593">
    <property type="entry name" value="Nucleotidyltransferase substrate binding subunit/domain"/>
    <property type="match status" value="1"/>
</dbReference>
<dbReference type="InterPro" id="IPR045865">
    <property type="entry name" value="ACT-like_dom_sf"/>
</dbReference>
<keyword evidence="3" id="KW-0677">Repeat</keyword>
<dbReference type="PANTHER" id="PTHR47320:SF1">
    <property type="entry name" value="BIFUNCTIONAL URIDYLYLTRANSFERASE_URIDYLYL-REMOVING ENZYME"/>
    <property type="match status" value="1"/>
</dbReference>
<dbReference type="PANTHER" id="PTHR47320">
    <property type="entry name" value="BIFUNCTIONAL URIDYLYLTRANSFERASE/URIDYLYL-REMOVING ENZYME"/>
    <property type="match status" value="1"/>
</dbReference>
<dbReference type="AlphaFoldDB" id="A0A6J7DFC8"/>
<evidence type="ECO:0000259" key="8">
    <source>
        <dbReference type="PROSITE" id="PS51831"/>
    </source>
</evidence>
<evidence type="ECO:0000256" key="5">
    <source>
        <dbReference type="ARBA" id="ARBA00022842"/>
    </source>
</evidence>
<feature type="domain" description="ACT" evidence="7">
    <location>
        <begin position="704"/>
        <end position="775"/>
    </location>
</feature>